<reference evidence="9" key="1">
    <citation type="submission" date="2016-07" db="EMBL/GenBank/DDBJ databases">
        <authorList>
            <person name="Florea S."/>
            <person name="Webb J.S."/>
            <person name="Jaromczyk J."/>
            <person name="Schardl C.L."/>
        </authorList>
    </citation>
    <scope>NUCLEOTIDE SEQUENCE [LARGE SCALE GENOMIC DNA]</scope>
    <source>
        <strain evidence="9">KCTC 42131</strain>
    </source>
</reference>
<dbReference type="AlphaFoldDB" id="A0A1E8CJD8"/>
<dbReference type="Pfam" id="PF00206">
    <property type="entry name" value="Lyase_1"/>
    <property type="match status" value="1"/>
</dbReference>
<dbReference type="GO" id="GO:0005737">
    <property type="term" value="C:cytoplasm"/>
    <property type="evidence" value="ECO:0007669"/>
    <property type="project" value="UniProtKB-SubCell"/>
</dbReference>
<dbReference type="Gene3D" id="1.20.200.10">
    <property type="entry name" value="Fumarase/aspartase (Central domain)"/>
    <property type="match status" value="1"/>
</dbReference>
<dbReference type="GO" id="GO:0006106">
    <property type="term" value="P:fumarate metabolic process"/>
    <property type="evidence" value="ECO:0007669"/>
    <property type="project" value="InterPro"/>
</dbReference>
<dbReference type="Pfam" id="PF10415">
    <property type="entry name" value="FumaraseC_C"/>
    <property type="match status" value="1"/>
</dbReference>
<sequence>MRTEHDSLGQVELTDDVLWGAQTQRSLHNFRIGRDRFSIEFIHAFALVKKAAAQANHALGKMPDRHAELIASACDEILQGRHDDQFPLSVWQTGSGTQTNMNLNEVIANRGNELAGFDRGSYELLHPNDHVNMSQSSNDVFPTTMHVVTAQAVHGLLQTLGTLIECIDARVADFEDVLKSGRTHMMDATPITLGQEFSAFSAQLVFSRDQLLAALPSVQQLALGGSAVGTGLNTHPDWSRTVVERISALTGTAFTPAGNKFMALAGHEALVDLHGRLNTLASALFKIANDIRLMNSGPRCGLAELRIPANEPGSSIMPGKVNPTQAEALTMVCVRVMGNQTTVGVAGSQGHFQLNVFKPVIIHTVLESIGLLNDAMASFEEHCLRGLEANREQLQANVSRSLMLVTALSPAIGYEQAAKAAKFADDKQLSLREAVLELALMSADEFDEQVDPRQMLAPHE</sequence>
<feature type="domain" description="Fumarase C C-terminal" evidence="7">
    <location>
        <begin position="404"/>
        <end position="456"/>
    </location>
</feature>
<feature type="domain" description="Fumarate lyase N-terminal" evidence="6">
    <location>
        <begin position="9"/>
        <end position="338"/>
    </location>
</feature>
<feature type="binding site" evidence="5">
    <location>
        <position position="315"/>
    </location>
    <ligand>
        <name>substrate</name>
    </ligand>
</feature>
<dbReference type="InterPro" id="IPR022761">
    <property type="entry name" value="Fumarate_lyase_N"/>
</dbReference>
<dbReference type="PRINTS" id="PR00149">
    <property type="entry name" value="FUMRATELYASE"/>
</dbReference>
<gene>
    <name evidence="5" type="primary">fumC</name>
    <name evidence="8" type="ORF">PHACT_03860</name>
</gene>
<evidence type="ECO:0000259" key="7">
    <source>
        <dbReference type="Pfam" id="PF10415"/>
    </source>
</evidence>
<feature type="active site" evidence="5">
    <location>
        <position position="314"/>
    </location>
</feature>
<feature type="binding site" evidence="5">
    <location>
        <begin position="320"/>
        <end position="322"/>
    </location>
    <ligand>
        <name>substrate</name>
    </ligand>
</feature>
<comment type="catalytic activity">
    <reaction evidence="5">
        <text>(S)-malate = fumarate + H2O</text>
        <dbReference type="Rhea" id="RHEA:12460"/>
        <dbReference type="ChEBI" id="CHEBI:15377"/>
        <dbReference type="ChEBI" id="CHEBI:15589"/>
        <dbReference type="ChEBI" id="CHEBI:29806"/>
        <dbReference type="EC" id="4.2.1.2"/>
    </reaction>
</comment>
<dbReference type="PANTHER" id="PTHR11444">
    <property type="entry name" value="ASPARTATEAMMONIA/ARGININOSUCCINATE/ADENYLOSUCCINATE LYASE"/>
    <property type="match status" value="1"/>
</dbReference>
<dbReference type="InterPro" id="IPR018951">
    <property type="entry name" value="Fumarase_C_C"/>
</dbReference>
<evidence type="ECO:0000256" key="2">
    <source>
        <dbReference type="ARBA" id="ARBA00009084"/>
    </source>
</evidence>
<dbReference type="FunFam" id="1.10.275.10:FF:000001">
    <property type="entry name" value="Fumarate hydratase, mitochondrial"/>
    <property type="match status" value="1"/>
</dbReference>
<dbReference type="OrthoDB" id="9802809at2"/>
<feature type="binding site" evidence="5">
    <location>
        <position position="183"/>
    </location>
    <ligand>
        <name>substrate</name>
    </ligand>
</feature>
<keyword evidence="9" id="KW-1185">Reference proteome</keyword>
<dbReference type="NCBIfam" id="TIGR00979">
    <property type="entry name" value="fumC_II"/>
    <property type="match status" value="1"/>
</dbReference>
<dbReference type="InterPro" id="IPR020557">
    <property type="entry name" value="Fumarate_lyase_CS"/>
</dbReference>
<dbReference type="RefSeq" id="WP_070116000.1">
    <property type="nucleotide sequence ID" value="NZ_MASR01000001.1"/>
</dbReference>
<dbReference type="GO" id="GO:0004333">
    <property type="term" value="F:fumarate hydratase activity"/>
    <property type="evidence" value="ECO:0007669"/>
    <property type="project" value="UniProtKB-UniRule"/>
</dbReference>
<evidence type="ECO:0000256" key="4">
    <source>
        <dbReference type="ARBA" id="ARBA00023239"/>
    </source>
</evidence>
<dbReference type="SUPFAM" id="SSF48557">
    <property type="entry name" value="L-aspartase-like"/>
    <property type="match status" value="1"/>
</dbReference>
<evidence type="ECO:0000313" key="9">
    <source>
        <dbReference type="Proteomes" id="UP000175669"/>
    </source>
</evidence>
<comment type="similarity">
    <text evidence="1">Belongs to the class-II fumarase/aspartase family. Aspartase subfamily.</text>
</comment>
<keyword evidence="5" id="KW-0963">Cytoplasm</keyword>
<dbReference type="InterPro" id="IPR000362">
    <property type="entry name" value="Fumarate_lyase_fam"/>
</dbReference>
<dbReference type="InterPro" id="IPR024083">
    <property type="entry name" value="Fumarase/histidase_N"/>
</dbReference>
<comment type="subunit">
    <text evidence="3 5">Homotetramer.</text>
</comment>
<evidence type="ECO:0000256" key="3">
    <source>
        <dbReference type="ARBA" id="ARBA00011881"/>
    </source>
</evidence>
<organism evidence="8 9">
    <name type="scientific">Pseudohongiella acticola</name>
    <dbReference type="NCBI Taxonomy" id="1524254"/>
    <lineage>
        <taxon>Bacteria</taxon>
        <taxon>Pseudomonadati</taxon>
        <taxon>Pseudomonadota</taxon>
        <taxon>Gammaproteobacteria</taxon>
        <taxon>Pseudomonadales</taxon>
        <taxon>Pseudohongiellaceae</taxon>
        <taxon>Pseudohongiella</taxon>
    </lineage>
</organism>
<name>A0A1E8CJD8_9GAMM</name>
<evidence type="ECO:0000256" key="1">
    <source>
        <dbReference type="ARBA" id="ARBA00005596"/>
    </source>
</evidence>
<dbReference type="InterPro" id="IPR008948">
    <property type="entry name" value="L-Aspartase-like"/>
</dbReference>
<comment type="pathway">
    <text evidence="5">Carbohydrate metabolism; tricarboxylic acid cycle; (S)-malate from fumarate: step 1/1.</text>
</comment>
<evidence type="ECO:0000259" key="6">
    <source>
        <dbReference type="Pfam" id="PF00206"/>
    </source>
</evidence>
<evidence type="ECO:0000313" key="8">
    <source>
        <dbReference type="EMBL" id="OFE12377.1"/>
    </source>
</evidence>
<proteinExistence type="inferred from homology"/>
<dbReference type="PANTHER" id="PTHR11444:SF1">
    <property type="entry name" value="FUMARATE HYDRATASE, MITOCHONDRIAL"/>
    <property type="match status" value="1"/>
</dbReference>
<feature type="binding site" evidence="5">
    <location>
        <begin position="136"/>
        <end position="138"/>
    </location>
    <ligand>
        <name>substrate</name>
    </ligand>
</feature>
<dbReference type="UniPathway" id="UPA00223">
    <property type="reaction ID" value="UER01007"/>
</dbReference>
<dbReference type="GO" id="GO:0006108">
    <property type="term" value="P:malate metabolic process"/>
    <property type="evidence" value="ECO:0007669"/>
    <property type="project" value="TreeGrafter"/>
</dbReference>
<comment type="caution">
    <text evidence="8">The sequence shown here is derived from an EMBL/GenBank/DDBJ whole genome shotgun (WGS) entry which is preliminary data.</text>
</comment>
<protein>
    <recommendedName>
        <fullName evidence="5">Fumarate hydratase class II</fullName>
        <shortName evidence="5">Fumarase C</shortName>
        <ecNumber evidence="5">4.2.1.2</ecNumber>
    </recommendedName>
    <alternativeName>
        <fullName evidence="5">Aerobic fumarase</fullName>
    </alternativeName>
    <alternativeName>
        <fullName evidence="5">Iron-independent fumarase</fullName>
    </alternativeName>
</protein>
<comment type="function">
    <text evidence="5">Involved in the TCA cycle. Catalyzes the stereospecific interconversion of fumarate to L-malate.</text>
</comment>
<dbReference type="EMBL" id="MASR01000001">
    <property type="protein sequence ID" value="OFE12377.1"/>
    <property type="molecule type" value="Genomic_DNA"/>
</dbReference>
<dbReference type="PRINTS" id="PR00145">
    <property type="entry name" value="ARGSUCLYASE"/>
</dbReference>
<dbReference type="PROSITE" id="PS00163">
    <property type="entry name" value="FUMARATE_LYASES"/>
    <property type="match status" value="1"/>
</dbReference>
<dbReference type="InterPro" id="IPR005677">
    <property type="entry name" value="Fum_hydII"/>
</dbReference>
<keyword evidence="5" id="KW-0816">Tricarboxylic acid cycle</keyword>
<comment type="similarity">
    <text evidence="2 5">Belongs to the class-II fumarase/aspartase family. Fumarase subfamily.</text>
</comment>
<keyword evidence="4 5" id="KW-0456">Lyase</keyword>
<feature type="site" description="Important for catalytic activity" evidence="5">
    <location>
        <position position="327"/>
    </location>
</feature>
<dbReference type="STRING" id="1524254.PHACT_03860"/>
<evidence type="ECO:0000256" key="5">
    <source>
        <dbReference type="HAMAP-Rule" id="MF_00743"/>
    </source>
</evidence>
<comment type="miscellaneous">
    <text evidence="5">There are 2 substrate-binding sites: the catalytic A site, and the non-catalytic B site that may play a role in the transfer of substrate or product between the active site and the solvent. Alternatively, the B site may bind allosteric effectors.</text>
</comment>
<dbReference type="Gene3D" id="1.10.275.10">
    <property type="entry name" value="Fumarase/aspartase (N-terminal domain)"/>
    <property type="match status" value="1"/>
</dbReference>
<feature type="binding site" evidence="5">
    <location>
        <begin position="95"/>
        <end position="97"/>
    </location>
    <ligand>
        <name>substrate</name>
    </ligand>
</feature>
<dbReference type="Gene3D" id="1.10.40.30">
    <property type="entry name" value="Fumarase/aspartase (C-terminal domain)"/>
    <property type="match status" value="1"/>
</dbReference>
<comment type="subcellular location">
    <subcellularLocation>
        <location evidence="5">Cytoplasm</location>
    </subcellularLocation>
</comment>
<feature type="active site" description="Proton donor/acceptor" evidence="5">
    <location>
        <position position="184"/>
    </location>
</feature>
<dbReference type="NCBIfam" id="NF008909">
    <property type="entry name" value="PRK12273.1"/>
    <property type="match status" value="1"/>
</dbReference>
<dbReference type="FunFam" id="1.10.40.30:FF:000002">
    <property type="entry name" value="Fumarate hydratase class II"/>
    <property type="match status" value="1"/>
</dbReference>
<feature type="binding site" description="in site B" evidence="5">
    <location>
        <begin position="126"/>
        <end position="129"/>
    </location>
    <ligand>
        <name>substrate</name>
    </ligand>
</feature>
<accession>A0A1E8CJD8</accession>
<dbReference type="EC" id="4.2.1.2" evidence="5"/>
<dbReference type="HAMAP" id="MF_00743">
    <property type="entry name" value="FumaraseC"/>
    <property type="match status" value="1"/>
</dbReference>
<dbReference type="FunFam" id="1.20.200.10:FF:000001">
    <property type="entry name" value="Fumarate hydratase, mitochondrial"/>
    <property type="match status" value="1"/>
</dbReference>
<dbReference type="Proteomes" id="UP000175669">
    <property type="component" value="Unassembled WGS sequence"/>
</dbReference>
<dbReference type="CDD" id="cd01362">
    <property type="entry name" value="Fumarase_classII"/>
    <property type="match status" value="1"/>
</dbReference>
<dbReference type="GO" id="GO:0006099">
    <property type="term" value="P:tricarboxylic acid cycle"/>
    <property type="evidence" value="ECO:0007669"/>
    <property type="project" value="UniProtKB-UniRule"/>
</dbReference>